<evidence type="ECO:0000313" key="2">
    <source>
        <dbReference type="EMBL" id="TFD91379.1"/>
    </source>
</evidence>
<feature type="transmembrane region" description="Helical" evidence="1">
    <location>
        <begin position="38"/>
        <end position="59"/>
    </location>
</feature>
<evidence type="ECO:0000313" key="3">
    <source>
        <dbReference type="Proteomes" id="UP000297626"/>
    </source>
</evidence>
<dbReference type="AlphaFoldDB" id="A0A4R9BUM5"/>
<dbReference type="RefSeq" id="WP_134526483.1">
    <property type="nucleotide sequence ID" value="NZ_SOHN01000003.1"/>
</dbReference>
<keyword evidence="3" id="KW-1185">Reference proteome</keyword>
<dbReference type="Proteomes" id="UP000297626">
    <property type="component" value="Unassembled WGS sequence"/>
</dbReference>
<keyword evidence="1" id="KW-0812">Transmembrane</keyword>
<organism evidence="2 3">
    <name type="scientific">Cryobacterium serini</name>
    <dbReference type="NCBI Taxonomy" id="1259201"/>
    <lineage>
        <taxon>Bacteria</taxon>
        <taxon>Bacillati</taxon>
        <taxon>Actinomycetota</taxon>
        <taxon>Actinomycetes</taxon>
        <taxon>Micrococcales</taxon>
        <taxon>Microbacteriaceae</taxon>
        <taxon>Cryobacterium</taxon>
    </lineage>
</organism>
<dbReference type="EMBL" id="SOHN01000003">
    <property type="protein sequence ID" value="TFD91379.1"/>
    <property type="molecule type" value="Genomic_DNA"/>
</dbReference>
<proteinExistence type="predicted"/>
<protein>
    <submittedName>
        <fullName evidence="2">Uncharacterized protein</fullName>
    </submittedName>
</protein>
<gene>
    <name evidence="2" type="ORF">E3T51_01330</name>
</gene>
<reference evidence="2 3" key="1">
    <citation type="submission" date="2019-03" db="EMBL/GenBank/DDBJ databases">
        <title>Genomics of glacier-inhabiting Cryobacterium strains.</title>
        <authorList>
            <person name="Liu Q."/>
            <person name="Xin Y.-H."/>
        </authorList>
    </citation>
    <scope>NUCLEOTIDE SEQUENCE [LARGE SCALE GENOMIC DNA]</scope>
    <source>
        <strain evidence="2 3">Sr54</strain>
    </source>
</reference>
<comment type="caution">
    <text evidence="2">The sequence shown here is derived from an EMBL/GenBank/DDBJ whole genome shotgun (WGS) entry which is preliminary data.</text>
</comment>
<evidence type="ECO:0000256" key="1">
    <source>
        <dbReference type="SAM" id="Phobius"/>
    </source>
</evidence>
<keyword evidence="1" id="KW-1133">Transmembrane helix</keyword>
<accession>A0A4R9BUM5</accession>
<sequence>MSTTEMNTNFAQGVRAELAAIGTKDSGLQRHQRRARGLAVGLGALALVGATTGAAVVVYNLPGTTSVALLGSSVSTTNTGTANIDLGPVPANATVVVIDWACISDIGQLALLTVPSAGSAGPDGRGVDCAGSGGRTIHVDDGLLPQAGSTSVTITADPDTTWKATAQYATSTTTEWSVNNDGQTYGVPNVHGVPDLTPARASNGEWGYVYSSELQAMDKEGFISVYTADGTTMIGQQPFHILDNIPVDETIIPHLYRGDDPSK</sequence>
<name>A0A4R9BUM5_9MICO</name>
<keyword evidence="1" id="KW-0472">Membrane</keyword>